<accession>A0ABP0NQ60</accession>
<reference evidence="1 2" key="1">
    <citation type="submission" date="2024-02" db="EMBL/GenBank/DDBJ databases">
        <authorList>
            <person name="Chen Y."/>
            <person name="Shah S."/>
            <person name="Dougan E. K."/>
            <person name="Thang M."/>
            <person name="Chan C."/>
        </authorList>
    </citation>
    <scope>NUCLEOTIDE SEQUENCE [LARGE SCALE GENOMIC DNA]</scope>
</reference>
<feature type="non-terminal residue" evidence="1">
    <location>
        <position position="1"/>
    </location>
</feature>
<evidence type="ECO:0000313" key="2">
    <source>
        <dbReference type="Proteomes" id="UP001642484"/>
    </source>
</evidence>
<evidence type="ECO:0000313" key="1">
    <source>
        <dbReference type="EMBL" id="CAK9064584.1"/>
    </source>
</evidence>
<comment type="caution">
    <text evidence="1">The sequence shown here is derived from an EMBL/GenBank/DDBJ whole genome shotgun (WGS) entry which is preliminary data.</text>
</comment>
<name>A0ABP0NQ60_9DINO</name>
<dbReference type="Proteomes" id="UP001642484">
    <property type="component" value="Unassembled WGS sequence"/>
</dbReference>
<protein>
    <submittedName>
        <fullName evidence="1">Uncharacterized protein</fullName>
    </submittedName>
</protein>
<proteinExistence type="predicted"/>
<keyword evidence="2" id="KW-1185">Reference proteome</keyword>
<organism evidence="1 2">
    <name type="scientific">Durusdinium trenchii</name>
    <dbReference type="NCBI Taxonomy" id="1381693"/>
    <lineage>
        <taxon>Eukaryota</taxon>
        <taxon>Sar</taxon>
        <taxon>Alveolata</taxon>
        <taxon>Dinophyceae</taxon>
        <taxon>Suessiales</taxon>
        <taxon>Symbiodiniaceae</taxon>
        <taxon>Durusdinium</taxon>
    </lineage>
</organism>
<sequence>VRSKSRGKLRGVHRQRALQLFLRESQEEELMPAGSKSEGRPPIKLLLSAFEGRPAVLLFDYHPAVGKERTVDPDRVVSCEGHGRPEIFFSHSGCVHRYNAVLNSFYCGGLEEEASVLDSVVRTVKGPRTVPGAVLRHRMIPPDTARHRDGLKSGETGNPLLGGFVVLEPKSWPEAGSILLVCDTLHQ</sequence>
<gene>
    <name evidence="1" type="ORF">CCMP2556_LOCUS31735</name>
</gene>
<dbReference type="EMBL" id="CAXAMN010021929">
    <property type="protein sequence ID" value="CAK9064584.1"/>
    <property type="molecule type" value="Genomic_DNA"/>
</dbReference>